<dbReference type="InterPro" id="IPR041682">
    <property type="entry name" value="AAA_14"/>
</dbReference>
<dbReference type="GeneID" id="41591928"/>
<gene>
    <name evidence="3" type="ORF">B6F84_13360</name>
</gene>
<keyword evidence="4" id="KW-1185">Reference proteome</keyword>
<feature type="domain" description="DUF4143" evidence="2">
    <location>
        <begin position="212"/>
        <end position="350"/>
    </location>
</feature>
<organism evidence="3 4">
    <name type="scientific">Acidianus manzaensis</name>
    <dbReference type="NCBI Taxonomy" id="282676"/>
    <lineage>
        <taxon>Archaea</taxon>
        <taxon>Thermoproteota</taxon>
        <taxon>Thermoprotei</taxon>
        <taxon>Sulfolobales</taxon>
        <taxon>Sulfolobaceae</taxon>
        <taxon>Acidianus</taxon>
    </lineage>
</organism>
<dbReference type="RefSeq" id="WP_148692701.1">
    <property type="nucleotide sequence ID" value="NZ_CP020477.1"/>
</dbReference>
<dbReference type="OrthoDB" id="371918at2157"/>
<dbReference type="PANTHER" id="PTHR33295">
    <property type="entry name" value="ATPASE"/>
    <property type="match status" value="1"/>
</dbReference>
<dbReference type="Pfam" id="PF13173">
    <property type="entry name" value="AAA_14"/>
    <property type="match status" value="1"/>
</dbReference>
<evidence type="ECO:0000259" key="1">
    <source>
        <dbReference type="Pfam" id="PF13173"/>
    </source>
</evidence>
<dbReference type="AlphaFoldDB" id="A0A1W6K331"/>
<reference evidence="3 4" key="1">
    <citation type="submission" date="2017-03" db="EMBL/GenBank/DDBJ databases">
        <title>Sulfur activation and transportation mechanism of thermophilic Archaea Acidianus manzaensis YN-25.</title>
        <authorList>
            <person name="Ma Y."/>
            <person name="Yang Y."/>
            <person name="Xia J."/>
        </authorList>
    </citation>
    <scope>NUCLEOTIDE SEQUENCE [LARGE SCALE GENOMIC DNA]</scope>
    <source>
        <strain evidence="3 4">YN-25</strain>
    </source>
</reference>
<accession>A0A1W6K331</accession>
<dbReference type="InterPro" id="IPR027417">
    <property type="entry name" value="P-loop_NTPase"/>
</dbReference>
<sequence length="406" mass="47870">MKLEDIKSVIKDQKESLQILLSNSIERDVPDLLSYLTIPNVLVILGVRRSGKSTLAGLLMKGKNFGYVNFDDDRLSLNVEDLWKVESAIYELYGNVDYFLFDEIQNVNGWERFVSRLRNTKRIIVTGSNSKLLSNELGTSLTGRHVDFTLFPFSFNEYLRFRKVNLEYPFTTREIALIKRYLEEYLNIGGFPEAQILGRKILESIYNDILFKDIVQRLRIKQITKFKDFSRAITSLYSSEVSLNRISKMLSIDYKTIDQWFDGLVNSFLVYPLEKYNPKLERIRENKKIYVVDPGLIRLVSIKIDIGRIMENIVYIQLMRKNQSRNELYYFKGKDYEIDFVDTKNKRLIQVTYGDIKDREINALVKANEIFQEYEKIIISWDIEDIVKKDNLKIKIIPLWKFLLQS</sequence>
<protein>
    <submittedName>
        <fullName evidence="3">AAA family ATPase</fullName>
    </submittedName>
</protein>
<dbReference type="SUPFAM" id="SSF52540">
    <property type="entry name" value="P-loop containing nucleoside triphosphate hydrolases"/>
    <property type="match status" value="1"/>
</dbReference>
<dbReference type="KEGG" id="aman:B6F84_13360"/>
<dbReference type="Pfam" id="PF13635">
    <property type="entry name" value="DUF4143"/>
    <property type="match status" value="1"/>
</dbReference>
<proteinExistence type="predicted"/>
<evidence type="ECO:0000313" key="4">
    <source>
        <dbReference type="Proteomes" id="UP000193404"/>
    </source>
</evidence>
<evidence type="ECO:0000313" key="3">
    <source>
        <dbReference type="EMBL" id="ARM76907.1"/>
    </source>
</evidence>
<dbReference type="EMBL" id="CP020477">
    <property type="protein sequence ID" value="ARM76907.1"/>
    <property type="molecule type" value="Genomic_DNA"/>
</dbReference>
<dbReference type="PANTHER" id="PTHR33295:SF19">
    <property type="entry name" value="ARCHAEAL ATPASE"/>
    <property type="match status" value="1"/>
</dbReference>
<evidence type="ECO:0000259" key="2">
    <source>
        <dbReference type="Pfam" id="PF13635"/>
    </source>
</evidence>
<name>A0A1W6K331_9CREN</name>
<feature type="domain" description="AAA" evidence="1">
    <location>
        <begin position="40"/>
        <end position="159"/>
    </location>
</feature>
<dbReference type="InterPro" id="IPR025420">
    <property type="entry name" value="DUF4143"/>
</dbReference>
<dbReference type="Proteomes" id="UP000193404">
    <property type="component" value="Chromosome"/>
</dbReference>
<dbReference type="STRING" id="282676.B6F84_13360"/>